<reference evidence="2" key="1">
    <citation type="submission" date="2020-10" db="EMBL/GenBank/DDBJ databases">
        <authorList>
            <person name="Malki K."/>
            <person name="Breitbart M."/>
        </authorList>
    </citation>
    <scope>NUCLEOTIDE SEQUENCE</scope>
    <source>
        <strain evidence="2">CtRbk103</strain>
    </source>
</reference>
<protein>
    <submittedName>
        <fullName evidence="2">Capsid protein</fullName>
    </submittedName>
</protein>
<evidence type="ECO:0000313" key="2">
    <source>
        <dbReference type="EMBL" id="UOF82565.1"/>
    </source>
</evidence>
<evidence type="ECO:0000313" key="3">
    <source>
        <dbReference type="Proteomes" id="UP000830497"/>
    </source>
</evidence>
<sequence length="396" mass="42966">MFYKRAMVKHLGVMHGRSVSNARNIQGSIHRPVKRKPTKQGGRTAKKHKHVGRGSRTKTLTKSKSEQERSGAHSDLLGTDIKINHGRIVKKTIGKWIYQQTHSSIITSASGLQYFTQQYKIASPSQLLVSTGAGYSGEQNFKSLQSLNPYGFTTGNSQTLTSQVIPKTDCFIIKSVNISIEISNMGPDSCYFDLYVIRAKKNCEINMDTAWQNGMLDQYNVVGATAIVNPGAGNSAATFGGAKPDIVGTKPGDSKLFRDYFQIDAVKHINMSGGATHNVNVDIIMNKLVKVEETQELLTRSVVYQGGLTTGIMFVFRGQVGIDTTSTTANERATYLANKLASVSTVKYHCCAVPGQASRVNSQFLASGVPSGATTANQQMENVVDVAQNLGAMFVP</sequence>
<organism evidence="2 3">
    <name type="scientific">Circoviridae sp</name>
    <dbReference type="NCBI Taxonomy" id="1954248"/>
    <lineage>
        <taxon>Viruses</taxon>
        <taxon>Monodnaviria</taxon>
        <taxon>Shotokuvirae</taxon>
        <taxon>Cressdnaviricota</taxon>
        <taxon>Arfiviricetes</taxon>
        <taxon>Rohanvirales</taxon>
        <taxon>Nenyaviridae</taxon>
        <taxon>Galvornvirus</taxon>
        <taxon>Galvornvirus isengard</taxon>
    </lineage>
</organism>
<keyword evidence="3" id="KW-1185">Reference proteome</keyword>
<dbReference type="EMBL" id="MW202831">
    <property type="protein sequence ID" value="UOF82565.1"/>
    <property type="molecule type" value="Genomic_DNA"/>
</dbReference>
<feature type="region of interest" description="Disordered" evidence="1">
    <location>
        <begin position="30"/>
        <end position="73"/>
    </location>
</feature>
<name>A0ABY4CE49_9VIRU</name>
<evidence type="ECO:0000256" key="1">
    <source>
        <dbReference type="SAM" id="MobiDB-lite"/>
    </source>
</evidence>
<accession>A0ABY4CE49</accession>
<dbReference type="Proteomes" id="UP000830497">
    <property type="component" value="Segment"/>
</dbReference>
<feature type="compositionally biased region" description="Basic and acidic residues" evidence="1">
    <location>
        <begin position="63"/>
        <end position="72"/>
    </location>
</feature>
<feature type="compositionally biased region" description="Basic residues" evidence="1">
    <location>
        <begin position="31"/>
        <end position="61"/>
    </location>
</feature>
<proteinExistence type="predicted"/>